<name>A0A9X0CJ38_9CNID</name>
<gene>
    <name evidence="1" type="ORF">OS493_028277</name>
</gene>
<organism evidence="1 2">
    <name type="scientific">Desmophyllum pertusum</name>
    <dbReference type="NCBI Taxonomy" id="174260"/>
    <lineage>
        <taxon>Eukaryota</taxon>
        <taxon>Metazoa</taxon>
        <taxon>Cnidaria</taxon>
        <taxon>Anthozoa</taxon>
        <taxon>Hexacorallia</taxon>
        <taxon>Scleractinia</taxon>
        <taxon>Caryophylliina</taxon>
        <taxon>Caryophylliidae</taxon>
        <taxon>Desmophyllum</taxon>
    </lineage>
</organism>
<evidence type="ECO:0000313" key="1">
    <source>
        <dbReference type="EMBL" id="KAJ7355060.1"/>
    </source>
</evidence>
<dbReference type="AlphaFoldDB" id="A0A9X0CJ38"/>
<sequence length="83" mass="9765">MPFDTRHASRQENGVFKRRNAPSSLRLIFIFITEKGNFPRGRTPNCHFISGHRMNDTESGTKSLHLLTRDRMWMMSKMQQTIL</sequence>
<evidence type="ECO:0000313" key="2">
    <source>
        <dbReference type="Proteomes" id="UP001163046"/>
    </source>
</evidence>
<accession>A0A9X0CJ38</accession>
<comment type="caution">
    <text evidence="1">The sequence shown here is derived from an EMBL/GenBank/DDBJ whole genome shotgun (WGS) entry which is preliminary data.</text>
</comment>
<keyword evidence="2" id="KW-1185">Reference proteome</keyword>
<dbReference type="EMBL" id="MU827328">
    <property type="protein sequence ID" value="KAJ7355060.1"/>
    <property type="molecule type" value="Genomic_DNA"/>
</dbReference>
<reference evidence="1" key="1">
    <citation type="submission" date="2023-01" db="EMBL/GenBank/DDBJ databases">
        <title>Genome assembly of the deep-sea coral Lophelia pertusa.</title>
        <authorList>
            <person name="Herrera S."/>
            <person name="Cordes E."/>
        </authorList>
    </citation>
    <scope>NUCLEOTIDE SEQUENCE</scope>
    <source>
        <strain evidence="1">USNM1676648</strain>
        <tissue evidence="1">Polyp</tissue>
    </source>
</reference>
<dbReference type="Proteomes" id="UP001163046">
    <property type="component" value="Unassembled WGS sequence"/>
</dbReference>
<protein>
    <submittedName>
        <fullName evidence="1">Uncharacterized protein</fullName>
    </submittedName>
</protein>
<proteinExistence type="predicted"/>